<sequence>MFPDAKLCIINTSKANNEVVVRIGDGVNDDLALKAFHFGIAVGQKGTEIADSLLHSQAVNMPPSTTWVHPVMYLLSSEAKNKAISASSLDSA</sequence>
<dbReference type="Gene3D" id="3.40.50.1000">
    <property type="entry name" value="HAD superfamily/HAD-like"/>
    <property type="match status" value="1"/>
</dbReference>
<accession>A0A1G7C7Q3</accession>
<dbReference type="EMBL" id="FNAO01000004">
    <property type="protein sequence ID" value="SDE34465.1"/>
    <property type="molecule type" value="Genomic_DNA"/>
</dbReference>
<dbReference type="InterPro" id="IPR023214">
    <property type="entry name" value="HAD_sf"/>
</dbReference>
<evidence type="ECO:0000313" key="1">
    <source>
        <dbReference type="EMBL" id="SDE34465.1"/>
    </source>
</evidence>
<proteinExistence type="predicted"/>
<reference evidence="1 2" key="1">
    <citation type="submission" date="2016-10" db="EMBL/GenBank/DDBJ databases">
        <authorList>
            <person name="de Groot N.N."/>
        </authorList>
    </citation>
    <scope>NUCLEOTIDE SEQUENCE [LARGE SCALE GENOMIC DNA]</scope>
    <source>
        <strain evidence="1 2">DSM 23421</strain>
    </source>
</reference>
<dbReference type="Proteomes" id="UP000199109">
    <property type="component" value="Unassembled WGS sequence"/>
</dbReference>
<dbReference type="SUPFAM" id="SSF56784">
    <property type="entry name" value="HAD-like"/>
    <property type="match status" value="1"/>
</dbReference>
<dbReference type="InterPro" id="IPR036412">
    <property type="entry name" value="HAD-like_sf"/>
</dbReference>
<organism evidence="1 2">
    <name type="scientific">Pricia antarctica</name>
    <dbReference type="NCBI Taxonomy" id="641691"/>
    <lineage>
        <taxon>Bacteria</taxon>
        <taxon>Pseudomonadati</taxon>
        <taxon>Bacteroidota</taxon>
        <taxon>Flavobacteriia</taxon>
        <taxon>Flavobacteriales</taxon>
        <taxon>Flavobacteriaceae</taxon>
        <taxon>Pricia</taxon>
    </lineage>
</organism>
<dbReference type="AlphaFoldDB" id="A0A1G7C7Q3"/>
<protein>
    <submittedName>
        <fullName evidence="1">ATPase, P-type (Transporting), HAD superfamily, subfamily IC</fullName>
    </submittedName>
</protein>
<keyword evidence="2" id="KW-1185">Reference proteome</keyword>
<evidence type="ECO:0000313" key="2">
    <source>
        <dbReference type="Proteomes" id="UP000199109"/>
    </source>
</evidence>
<gene>
    <name evidence="1" type="ORF">SAMN05421636_104422</name>
</gene>
<dbReference type="STRING" id="641691.SAMN05421636_104422"/>
<name>A0A1G7C7Q3_9FLAO</name>